<dbReference type="GO" id="GO:0000160">
    <property type="term" value="P:phosphorelay signal transduction system"/>
    <property type="evidence" value="ECO:0007669"/>
    <property type="project" value="InterPro"/>
</dbReference>
<protein>
    <recommendedName>
        <fullName evidence="1">Stage 0 sporulation protein A homolog</fullName>
    </recommendedName>
</protein>
<dbReference type="SUPFAM" id="SSF46894">
    <property type="entry name" value="C-terminal effector domain of the bipartite response regulators"/>
    <property type="match status" value="1"/>
</dbReference>
<gene>
    <name evidence="10" type="ORF">SAMN06296020_105136</name>
</gene>
<evidence type="ECO:0000313" key="11">
    <source>
        <dbReference type="Proteomes" id="UP001158066"/>
    </source>
</evidence>
<dbReference type="PANTHER" id="PTHR43214:SF43">
    <property type="entry name" value="TWO-COMPONENT RESPONSE REGULATOR"/>
    <property type="match status" value="1"/>
</dbReference>
<evidence type="ECO:0000259" key="9">
    <source>
        <dbReference type="PROSITE" id="PS50110"/>
    </source>
</evidence>
<dbReference type="InterPro" id="IPR039420">
    <property type="entry name" value="WalR-like"/>
</dbReference>
<dbReference type="Proteomes" id="UP001158066">
    <property type="component" value="Unassembled WGS sequence"/>
</dbReference>
<dbReference type="PROSITE" id="PS50110">
    <property type="entry name" value="RESPONSE_REGULATORY"/>
    <property type="match status" value="1"/>
</dbReference>
<dbReference type="Gene3D" id="3.40.50.2300">
    <property type="match status" value="1"/>
</dbReference>
<evidence type="ECO:0000256" key="7">
    <source>
        <dbReference type="PROSITE-ProRule" id="PRU00169"/>
    </source>
</evidence>
<dbReference type="InterPro" id="IPR058245">
    <property type="entry name" value="NreC/VraR/RcsB-like_REC"/>
</dbReference>
<dbReference type="GO" id="GO:0003677">
    <property type="term" value="F:DNA binding"/>
    <property type="evidence" value="ECO:0007669"/>
    <property type="project" value="UniProtKB-KW"/>
</dbReference>
<dbReference type="CDD" id="cd17535">
    <property type="entry name" value="REC_NarL-like"/>
    <property type="match status" value="1"/>
</dbReference>
<comment type="function">
    <text evidence="6">May play the central regulatory role in sporulation. It may be an element of the effector pathway responsible for the activation of sporulation genes in response to nutritional stress. Spo0A may act in concert with spo0H (a sigma factor) to control the expression of some genes that are critical to the sporulation process.</text>
</comment>
<keyword evidence="4" id="KW-0238">DNA-binding</keyword>
<evidence type="ECO:0000256" key="6">
    <source>
        <dbReference type="ARBA" id="ARBA00024867"/>
    </source>
</evidence>
<proteinExistence type="predicted"/>
<dbReference type="PANTHER" id="PTHR43214">
    <property type="entry name" value="TWO-COMPONENT RESPONSE REGULATOR"/>
    <property type="match status" value="1"/>
</dbReference>
<keyword evidence="2 7" id="KW-0597">Phosphoprotein</keyword>
<dbReference type="SMART" id="SM00448">
    <property type="entry name" value="REC"/>
    <property type="match status" value="1"/>
</dbReference>
<evidence type="ECO:0000256" key="1">
    <source>
        <dbReference type="ARBA" id="ARBA00018672"/>
    </source>
</evidence>
<evidence type="ECO:0000256" key="4">
    <source>
        <dbReference type="ARBA" id="ARBA00023125"/>
    </source>
</evidence>
<sequence length="231" mass="25786">MATDNVKQPIGLMIVDDHSIVREGLRFLIELNDDFQVTGEAENLPQALERLSENLPDIIILDYQLAQGDGILACQEIKRRYPALKVLILTAFAKPHVVLEAVKAGADGFLVKSVDHDSLMRALYDLHEGKSVLDAAVTDYVLDRIRVKPSEAESMLTEREEKIINLISQGHTNYEIASVLDISEKSVRNGISTIFKKLKVSNRTEAAAYWLKHQYRDSFPAGESKPGGEIK</sequence>
<comment type="caution">
    <text evidence="10">The sequence shown here is derived from an EMBL/GenBank/DDBJ whole genome shotgun (WGS) entry which is preliminary data.</text>
</comment>
<dbReference type="InterPro" id="IPR011006">
    <property type="entry name" value="CheY-like_superfamily"/>
</dbReference>
<dbReference type="InterPro" id="IPR001789">
    <property type="entry name" value="Sig_transdc_resp-reg_receiver"/>
</dbReference>
<organism evidence="10 11">
    <name type="scientific">Anoxynatronum buryatiense</name>
    <dbReference type="NCBI Taxonomy" id="489973"/>
    <lineage>
        <taxon>Bacteria</taxon>
        <taxon>Bacillati</taxon>
        <taxon>Bacillota</taxon>
        <taxon>Clostridia</taxon>
        <taxon>Eubacteriales</taxon>
        <taxon>Clostridiaceae</taxon>
        <taxon>Anoxynatronum</taxon>
    </lineage>
</organism>
<keyword evidence="3" id="KW-0805">Transcription regulation</keyword>
<name>A0AA45WVP2_9CLOT</name>
<accession>A0AA45WVP2</accession>
<dbReference type="Pfam" id="PF00072">
    <property type="entry name" value="Response_reg"/>
    <property type="match status" value="1"/>
</dbReference>
<dbReference type="PROSITE" id="PS50043">
    <property type="entry name" value="HTH_LUXR_2"/>
    <property type="match status" value="1"/>
</dbReference>
<dbReference type="RefSeq" id="WP_283409057.1">
    <property type="nucleotide sequence ID" value="NZ_FXUF01000005.1"/>
</dbReference>
<dbReference type="SMART" id="SM00421">
    <property type="entry name" value="HTH_LUXR"/>
    <property type="match status" value="1"/>
</dbReference>
<dbReference type="InterPro" id="IPR016032">
    <property type="entry name" value="Sig_transdc_resp-reg_C-effctor"/>
</dbReference>
<dbReference type="EMBL" id="FXUF01000005">
    <property type="protein sequence ID" value="SMP54576.1"/>
    <property type="molecule type" value="Genomic_DNA"/>
</dbReference>
<reference evidence="10" key="1">
    <citation type="submission" date="2017-05" db="EMBL/GenBank/DDBJ databases">
        <authorList>
            <person name="Varghese N."/>
            <person name="Submissions S."/>
        </authorList>
    </citation>
    <scope>NUCLEOTIDE SEQUENCE</scope>
    <source>
        <strain evidence="10">Su22</strain>
    </source>
</reference>
<dbReference type="Pfam" id="PF00196">
    <property type="entry name" value="GerE"/>
    <property type="match status" value="1"/>
</dbReference>
<dbReference type="CDD" id="cd06170">
    <property type="entry name" value="LuxR_C_like"/>
    <property type="match status" value="1"/>
</dbReference>
<dbReference type="InterPro" id="IPR000792">
    <property type="entry name" value="Tscrpt_reg_LuxR_C"/>
</dbReference>
<feature type="domain" description="Response regulatory" evidence="9">
    <location>
        <begin position="11"/>
        <end position="127"/>
    </location>
</feature>
<feature type="modified residue" description="4-aspartylphosphate" evidence="7">
    <location>
        <position position="62"/>
    </location>
</feature>
<evidence type="ECO:0000256" key="3">
    <source>
        <dbReference type="ARBA" id="ARBA00023015"/>
    </source>
</evidence>
<feature type="domain" description="HTH luxR-type" evidence="8">
    <location>
        <begin position="149"/>
        <end position="214"/>
    </location>
</feature>
<evidence type="ECO:0000259" key="8">
    <source>
        <dbReference type="PROSITE" id="PS50043"/>
    </source>
</evidence>
<keyword evidence="5" id="KW-0804">Transcription</keyword>
<evidence type="ECO:0000313" key="10">
    <source>
        <dbReference type="EMBL" id="SMP54576.1"/>
    </source>
</evidence>
<dbReference type="AlphaFoldDB" id="A0AA45WVP2"/>
<dbReference type="SUPFAM" id="SSF52172">
    <property type="entry name" value="CheY-like"/>
    <property type="match status" value="1"/>
</dbReference>
<evidence type="ECO:0000256" key="5">
    <source>
        <dbReference type="ARBA" id="ARBA00023163"/>
    </source>
</evidence>
<evidence type="ECO:0000256" key="2">
    <source>
        <dbReference type="ARBA" id="ARBA00022553"/>
    </source>
</evidence>
<dbReference type="GO" id="GO:0006355">
    <property type="term" value="P:regulation of DNA-templated transcription"/>
    <property type="evidence" value="ECO:0007669"/>
    <property type="project" value="InterPro"/>
</dbReference>
<keyword evidence="11" id="KW-1185">Reference proteome</keyword>
<dbReference type="PRINTS" id="PR00038">
    <property type="entry name" value="HTHLUXR"/>
</dbReference>